<evidence type="ECO:0000259" key="3">
    <source>
        <dbReference type="Pfam" id="PF13719"/>
    </source>
</evidence>
<dbReference type="Pfam" id="PF13719">
    <property type="entry name" value="Zn_ribbon_5"/>
    <property type="match status" value="1"/>
</dbReference>
<dbReference type="KEGG" id="btrm:SAMEA390648700724"/>
<keyword evidence="2" id="KW-1133">Transmembrane helix</keyword>
<dbReference type="RefSeq" id="WP_063491577.1">
    <property type="nucleotide sequence ID" value="NZ_CP016340.1"/>
</dbReference>
<sequence length="371" mass="39698">MSLVTRCPNCGTAFKVVADQLRVRNGLVRCGECQTVFDGRACLQPSSAAAPVEPAREGAQQAPAGQTPAPAVLRSRPAMLPAVSPWRDEGEASGAQDDDEDESRQTPAMPHVPAPPFSLPASVPEPEAVGAPPAAAEPVVDRTLRAEPQVWRPGPREPRLQQDDAAAEGLAVPGETRTRFSSATDSGRTPPAFMDDDHARASGRRWRLWAWACVLALLALGLQLAYVYRDVLATSAPPLRPALEAACRALGCEVGYPRRIERINITSSSLRALPGALAEAAADGAQGRSRMALHVVMRNRYDKPQPWPALILELTDISDTVVARKVLLPQDYLKPAQAGQPFGAGEEVSLVVPVDVHGIAVNGYQLDKFFP</sequence>
<dbReference type="OrthoDB" id="5294582at2"/>
<dbReference type="AlphaFoldDB" id="A0A157SAF8"/>
<feature type="compositionally biased region" description="Low complexity" evidence="1">
    <location>
        <begin position="120"/>
        <end position="138"/>
    </location>
</feature>
<proteinExistence type="predicted"/>
<keyword evidence="2" id="KW-0472">Membrane</keyword>
<dbReference type="InterPro" id="IPR011723">
    <property type="entry name" value="Znf/thioredoxin_put"/>
</dbReference>
<evidence type="ECO:0000256" key="2">
    <source>
        <dbReference type="SAM" id="Phobius"/>
    </source>
</evidence>
<accession>A0A157SAF8</accession>
<dbReference type="Proteomes" id="UP000076825">
    <property type="component" value="Chromosome 1"/>
</dbReference>
<gene>
    <name evidence="4" type="ORF">SAMEA3906487_00724</name>
</gene>
<evidence type="ECO:0000256" key="1">
    <source>
        <dbReference type="SAM" id="MobiDB-lite"/>
    </source>
</evidence>
<organism evidence="4 5">
    <name type="scientific">Bordetella trematum</name>
    <dbReference type="NCBI Taxonomy" id="123899"/>
    <lineage>
        <taxon>Bacteria</taxon>
        <taxon>Pseudomonadati</taxon>
        <taxon>Pseudomonadota</taxon>
        <taxon>Betaproteobacteria</taxon>
        <taxon>Burkholderiales</taxon>
        <taxon>Alcaligenaceae</taxon>
        <taxon>Bordetella</taxon>
    </lineage>
</organism>
<dbReference type="eggNOG" id="ENOG50315VR">
    <property type="taxonomic scope" value="Bacteria"/>
</dbReference>
<protein>
    <submittedName>
        <fullName evidence="4">Membrane protein</fullName>
    </submittedName>
</protein>
<feature type="domain" description="Zinc finger/thioredoxin putative" evidence="3">
    <location>
        <begin position="3"/>
        <end position="38"/>
    </location>
</feature>
<reference evidence="4 5" key="1">
    <citation type="submission" date="2016-04" db="EMBL/GenBank/DDBJ databases">
        <authorList>
            <consortium name="Pathogen Informatics"/>
        </authorList>
    </citation>
    <scope>NUCLEOTIDE SEQUENCE [LARGE SCALE GENOMIC DNA]</scope>
    <source>
        <strain evidence="4 5">H044680328</strain>
    </source>
</reference>
<feature type="transmembrane region" description="Helical" evidence="2">
    <location>
        <begin position="208"/>
        <end position="228"/>
    </location>
</feature>
<name>A0A157SAF8_9BORD</name>
<keyword evidence="2" id="KW-0812">Transmembrane</keyword>
<dbReference type="NCBIfam" id="TIGR02098">
    <property type="entry name" value="MJ0042_CXXC"/>
    <property type="match status" value="1"/>
</dbReference>
<dbReference type="Pfam" id="PF11906">
    <property type="entry name" value="DUF3426"/>
    <property type="match status" value="1"/>
</dbReference>
<dbReference type="InterPro" id="IPR021834">
    <property type="entry name" value="DUF3426"/>
</dbReference>
<dbReference type="STRING" id="123899.SAMEA3906487_00724"/>
<keyword evidence="5" id="KW-1185">Reference proteome</keyword>
<feature type="compositionally biased region" description="Low complexity" evidence="1">
    <location>
        <begin position="58"/>
        <end position="71"/>
    </location>
</feature>
<dbReference type="EMBL" id="LT546645">
    <property type="protein sequence ID" value="SAI67398.1"/>
    <property type="molecule type" value="Genomic_DNA"/>
</dbReference>
<evidence type="ECO:0000313" key="5">
    <source>
        <dbReference type="Proteomes" id="UP000076825"/>
    </source>
</evidence>
<dbReference type="PATRIC" id="fig|123899.6.peg.697"/>
<evidence type="ECO:0000313" key="4">
    <source>
        <dbReference type="EMBL" id="SAI67398.1"/>
    </source>
</evidence>
<dbReference type="GeneID" id="56587870"/>
<feature type="region of interest" description="Disordered" evidence="1">
    <location>
        <begin position="52"/>
        <end position="195"/>
    </location>
</feature>